<evidence type="ECO:0008006" key="4">
    <source>
        <dbReference type="Google" id="ProtNLM"/>
    </source>
</evidence>
<feature type="transmembrane region" description="Helical" evidence="1">
    <location>
        <begin position="36"/>
        <end position="53"/>
    </location>
</feature>
<dbReference type="AlphaFoldDB" id="A0A318HP15"/>
<gene>
    <name evidence="2" type="ORF">EJ73_02841</name>
</gene>
<keyword evidence="1" id="KW-1133">Transmembrane helix</keyword>
<name>A0A318HP15_9BACT</name>
<proteinExistence type="predicted"/>
<comment type="caution">
    <text evidence="2">The sequence shown here is derived from an EMBL/GenBank/DDBJ whole genome shotgun (WGS) entry which is preliminary data.</text>
</comment>
<feature type="non-terminal residue" evidence="2">
    <location>
        <position position="1"/>
    </location>
</feature>
<evidence type="ECO:0000313" key="2">
    <source>
        <dbReference type="EMBL" id="PXX15574.1"/>
    </source>
</evidence>
<reference evidence="2 3" key="1">
    <citation type="submission" date="2018-05" db="EMBL/GenBank/DDBJ databases">
        <title>Genomic Encyclopedia of Type Strains, Phase I: the one thousand microbial genomes (KMG-I) project.</title>
        <authorList>
            <person name="Kyrpides N."/>
        </authorList>
    </citation>
    <scope>NUCLEOTIDE SEQUENCE [LARGE SCALE GENOMIC DNA]</scope>
    <source>
        <strain evidence="2 3">DSM 15611</strain>
    </source>
</reference>
<organism evidence="2 3">
    <name type="scientific">Hoylesella shahii DSM 15611 = JCM 12083</name>
    <dbReference type="NCBI Taxonomy" id="1122991"/>
    <lineage>
        <taxon>Bacteria</taxon>
        <taxon>Pseudomonadati</taxon>
        <taxon>Bacteroidota</taxon>
        <taxon>Bacteroidia</taxon>
        <taxon>Bacteroidales</taxon>
        <taxon>Prevotellaceae</taxon>
        <taxon>Hoylesella</taxon>
    </lineage>
</organism>
<protein>
    <recommendedName>
        <fullName evidence="4">DDE family transposase</fullName>
    </recommendedName>
</protein>
<evidence type="ECO:0000256" key="1">
    <source>
        <dbReference type="SAM" id="Phobius"/>
    </source>
</evidence>
<sequence>RIIGTLRATVMEGSFGNQKQHYAVGRIKARNMFSETLLLFFGIHTANAAVLAARQMARDMKKAA</sequence>
<dbReference type="EMBL" id="QJJX01000074">
    <property type="protein sequence ID" value="PXX15574.1"/>
    <property type="molecule type" value="Genomic_DNA"/>
</dbReference>
<evidence type="ECO:0000313" key="3">
    <source>
        <dbReference type="Proteomes" id="UP000248314"/>
    </source>
</evidence>
<accession>A0A318HP15</accession>
<keyword evidence="1" id="KW-0472">Membrane</keyword>
<keyword evidence="1" id="KW-0812">Transmembrane</keyword>
<keyword evidence="3" id="KW-1185">Reference proteome</keyword>
<dbReference type="Proteomes" id="UP000248314">
    <property type="component" value="Unassembled WGS sequence"/>
</dbReference>